<evidence type="ECO:0000313" key="3">
    <source>
        <dbReference type="Proteomes" id="UP000092839"/>
    </source>
</evidence>
<dbReference type="InterPro" id="IPR014581">
    <property type="entry name" value="UCP033303"/>
</dbReference>
<accession>A0A1B1UD92</accession>
<dbReference type="Proteomes" id="UP000092839">
    <property type="component" value="Chromosome"/>
</dbReference>
<evidence type="ECO:0000256" key="1">
    <source>
        <dbReference type="SAM" id="MobiDB-lite"/>
    </source>
</evidence>
<dbReference type="PIRSF" id="PIRSF033303">
    <property type="entry name" value="UCP033303"/>
    <property type="match status" value="1"/>
</dbReference>
<dbReference type="InterPro" id="IPR009758">
    <property type="entry name" value="DUF1326"/>
</dbReference>
<evidence type="ECO:0008006" key="4">
    <source>
        <dbReference type="Google" id="ProtNLM"/>
    </source>
</evidence>
<dbReference type="OrthoDB" id="9802256at2"/>
<keyword evidence="3" id="KW-1185">Reference proteome</keyword>
<protein>
    <recommendedName>
        <fullName evidence="4">DUF1326 domain-containing protein</fullName>
    </recommendedName>
</protein>
<gene>
    <name evidence="2" type="ORF">LMTR13_11710</name>
</gene>
<dbReference type="Pfam" id="PF07040">
    <property type="entry name" value="DUF1326"/>
    <property type="match status" value="1"/>
</dbReference>
<reference evidence="2 3" key="1">
    <citation type="submission" date="2016-07" db="EMBL/GenBank/DDBJ databases">
        <title>Complete genome sequence of Bradyrhizobium icense LMTR 13T, a potential inoculant strain isolated from lima bean (Phaseolus lunatus) in Peru.</title>
        <authorList>
            <person name="Ormeno-Orrillo E."/>
            <person name="Duran D."/>
            <person name="Rogel M.A."/>
            <person name="Rey L."/>
            <person name="Imperial J."/>
            <person name="Ruiz-Argueso T."/>
            <person name="Martinez-Romero E."/>
        </authorList>
    </citation>
    <scope>NUCLEOTIDE SEQUENCE [LARGE SCALE GENOMIC DNA]</scope>
    <source>
        <strain evidence="2 3">LMTR 13</strain>
    </source>
</reference>
<dbReference type="RefSeq" id="WP_065728018.1">
    <property type="nucleotide sequence ID" value="NZ_CP016428.1"/>
</dbReference>
<feature type="region of interest" description="Disordered" evidence="1">
    <location>
        <begin position="150"/>
        <end position="181"/>
    </location>
</feature>
<name>A0A1B1UD92_9BRAD</name>
<dbReference type="AlphaFoldDB" id="A0A1B1UD92"/>
<organism evidence="2 3">
    <name type="scientific">Bradyrhizobium icense</name>
    <dbReference type="NCBI Taxonomy" id="1274631"/>
    <lineage>
        <taxon>Bacteria</taxon>
        <taxon>Pseudomonadati</taxon>
        <taxon>Pseudomonadota</taxon>
        <taxon>Alphaproteobacteria</taxon>
        <taxon>Hyphomicrobiales</taxon>
        <taxon>Nitrobacteraceae</taxon>
        <taxon>Bradyrhizobium</taxon>
    </lineage>
</organism>
<dbReference type="EMBL" id="CP016428">
    <property type="protein sequence ID" value="ANW00742.1"/>
    <property type="molecule type" value="Genomic_DNA"/>
</dbReference>
<evidence type="ECO:0000313" key="2">
    <source>
        <dbReference type="EMBL" id="ANW00742.1"/>
    </source>
</evidence>
<dbReference type="KEGG" id="bic:LMTR13_11710"/>
<dbReference type="STRING" id="1274631.LMTR13_11710"/>
<sequence>MTNVPAWHAKGDWFDVCRCNVPCPCSWAEPPDDDYCEGVLVWHIRQGRYGDVPLDGLNVVGLGTFKGNVWAGTHSEPRLGVLLDDRADDRQREALKTIFGGQAGGWPARFNEIFGAEMVGLEFAPITVEIANDMSSWRAEVPGRVRAAANALSGPTSEGKPPRMENLPGAETGPGQIGTQGKATADAVDAFVFKWERVGKSSKHITFDWSGPDAS</sequence>
<proteinExistence type="predicted"/>